<name>A0A0G4FBB3_VITBC</name>
<reference evidence="3 4" key="1">
    <citation type="submission" date="2014-11" db="EMBL/GenBank/DDBJ databases">
        <authorList>
            <person name="Zhu J."/>
            <person name="Qi W."/>
            <person name="Song R."/>
        </authorList>
    </citation>
    <scope>NUCLEOTIDE SEQUENCE [LARGE SCALE GENOMIC DNA]</scope>
</reference>
<feature type="region of interest" description="Disordered" evidence="1">
    <location>
        <begin position="1364"/>
        <end position="1440"/>
    </location>
</feature>
<dbReference type="InterPro" id="IPR000008">
    <property type="entry name" value="C2_dom"/>
</dbReference>
<dbReference type="Gene3D" id="2.60.40.150">
    <property type="entry name" value="C2 domain"/>
    <property type="match status" value="1"/>
</dbReference>
<feature type="compositionally biased region" description="Basic and acidic residues" evidence="1">
    <location>
        <begin position="1380"/>
        <end position="1399"/>
    </location>
</feature>
<protein>
    <recommendedName>
        <fullName evidence="2">C2 domain-containing protein</fullName>
    </recommendedName>
</protein>
<feature type="region of interest" description="Disordered" evidence="1">
    <location>
        <begin position="1057"/>
        <end position="1088"/>
    </location>
</feature>
<dbReference type="InterPro" id="IPR056430">
    <property type="entry name" value="C2CD5_YbjQ-like_dom"/>
</dbReference>
<dbReference type="Pfam" id="PF23025">
    <property type="entry name" value="YbjQ_2"/>
    <property type="match status" value="3"/>
</dbReference>
<organism evidence="3 4">
    <name type="scientific">Vitrella brassicaformis (strain CCMP3155)</name>
    <dbReference type="NCBI Taxonomy" id="1169540"/>
    <lineage>
        <taxon>Eukaryota</taxon>
        <taxon>Sar</taxon>
        <taxon>Alveolata</taxon>
        <taxon>Colpodellida</taxon>
        <taxon>Vitrellaceae</taxon>
        <taxon>Vitrella</taxon>
    </lineage>
</organism>
<feature type="region of interest" description="Disordered" evidence="1">
    <location>
        <begin position="1298"/>
        <end position="1347"/>
    </location>
</feature>
<dbReference type="GO" id="GO:0010828">
    <property type="term" value="P:positive regulation of D-glucose transmembrane transport"/>
    <property type="evidence" value="ECO:0007669"/>
    <property type="project" value="TreeGrafter"/>
</dbReference>
<feature type="compositionally biased region" description="Acidic residues" evidence="1">
    <location>
        <begin position="321"/>
        <end position="333"/>
    </location>
</feature>
<dbReference type="EMBL" id="CDMY01000402">
    <property type="protein sequence ID" value="CEM10169.1"/>
    <property type="molecule type" value="Genomic_DNA"/>
</dbReference>
<dbReference type="GO" id="GO:0005886">
    <property type="term" value="C:plasma membrane"/>
    <property type="evidence" value="ECO:0007669"/>
    <property type="project" value="TreeGrafter"/>
</dbReference>
<dbReference type="Proteomes" id="UP000041254">
    <property type="component" value="Unassembled WGS sequence"/>
</dbReference>
<dbReference type="PROSITE" id="PS50004">
    <property type="entry name" value="C2"/>
    <property type="match status" value="1"/>
</dbReference>
<dbReference type="Pfam" id="PF23028">
    <property type="entry name" value="YbjQ_3"/>
    <property type="match status" value="1"/>
</dbReference>
<keyword evidence="4" id="KW-1185">Reference proteome</keyword>
<dbReference type="Pfam" id="PF00168">
    <property type="entry name" value="C2"/>
    <property type="match status" value="1"/>
</dbReference>
<evidence type="ECO:0000313" key="3">
    <source>
        <dbReference type="EMBL" id="CEM10169.1"/>
    </source>
</evidence>
<dbReference type="InterPro" id="IPR057815">
    <property type="entry name" value="C2CD5_C"/>
</dbReference>
<dbReference type="InterPro" id="IPR035892">
    <property type="entry name" value="C2_domain_sf"/>
</dbReference>
<dbReference type="GO" id="GO:0005544">
    <property type="term" value="F:calcium-dependent phospholipid binding"/>
    <property type="evidence" value="ECO:0007669"/>
    <property type="project" value="InterPro"/>
</dbReference>
<dbReference type="PANTHER" id="PTHR37412">
    <property type="entry name" value="C2 DOMAIN-CONTAINING PROTEIN 5"/>
    <property type="match status" value="1"/>
</dbReference>
<feature type="region of interest" description="Disordered" evidence="1">
    <location>
        <begin position="1207"/>
        <end position="1241"/>
    </location>
</feature>
<dbReference type="VEuPathDB" id="CryptoDB:Vbra_14884"/>
<feature type="compositionally biased region" description="Polar residues" evidence="1">
    <location>
        <begin position="1364"/>
        <end position="1374"/>
    </location>
</feature>
<dbReference type="GO" id="GO:0065002">
    <property type="term" value="P:intracellular protein transmembrane transport"/>
    <property type="evidence" value="ECO:0007669"/>
    <property type="project" value="TreeGrafter"/>
</dbReference>
<dbReference type="InParanoid" id="A0A0G4FBB3"/>
<feature type="compositionally biased region" description="Low complexity" evidence="1">
    <location>
        <begin position="1298"/>
        <end position="1308"/>
    </location>
</feature>
<dbReference type="GO" id="GO:0031340">
    <property type="term" value="P:positive regulation of vesicle fusion"/>
    <property type="evidence" value="ECO:0007669"/>
    <property type="project" value="TreeGrafter"/>
</dbReference>
<dbReference type="OrthoDB" id="419768at2759"/>
<dbReference type="GO" id="GO:0005509">
    <property type="term" value="F:calcium ion binding"/>
    <property type="evidence" value="ECO:0007669"/>
    <property type="project" value="TreeGrafter"/>
</dbReference>
<dbReference type="GO" id="GO:0072659">
    <property type="term" value="P:protein localization to plasma membrane"/>
    <property type="evidence" value="ECO:0007669"/>
    <property type="project" value="TreeGrafter"/>
</dbReference>
<accession>A0A0G4FBB3</accession>
<dbReference type="GO" id="GO:0090314">
    <property type="term" value="P:positive regulation of protein targeting to membrane"/>
    <property type="evidence" value="ECO:0007669"/>
    <property type="project" value="TreeGrafter"/>
</dbReference>
<evidence type="ECO:0000313" key="4">
    <source>
        <dbReference type="Proteomes" id="UP000041254"/>
    </source>
</evidence>
<feature type="region of interest" description="Disordered" evidence="1">
    <location>
        <begin position="268"/>
        <end position="413"/>
    </location>
</feature>
<proteinExistence type="predicted"/>
<feature type="compositionally biased region" description="Low complexity" evidence="1">
    <location>
        <begin position="1077"/>
        <end position="1086"/>
    </location>
</feature>
<dbReference type="InterPro" id="IPR038983">
    <property type="entry name" value="C2CD5"/>
</dbReference>
<sequence length="1684" mass="179315">MPCTIKVRVVAARGLPVRDKTDTSVDSYVDVSFGEFFRQRTTTVRRRTDPVWDQPFRIEVADDSELQDSPLKLEVSEAEGQVIGDLDVDLTPLLIHNENRYEGWLPIYDTLRGMQGQIFLVVKLEFVEELNPFRESSVGVQFFSISAPPQQHIHRVEQILGFVDELSVVADPEYDWKDLIRSSRFSNEARRSVLQTSAMQTRRQLGKKAQQMGANAVLGYTECVDLEGDVTDRICIRNFGTAVRLGPPASHLTSGNLQAFLLPRRKLSADSTGSGNLDEDPRQAMPVPPVRRAAGQSSASDEGDHPGAGRPLQEADTINLTEEETDTDINEEDRDNKSDKQGVQLNGPSLTMEMVEEGGGRVVQREREAEPAQTLEAPVPAVGGEKKPAVATPSPKQQGGASRPSVATTGLPAVPGGYNTPSFYPASPVAAGPYGHQAPSFYVPDLPLRSTSLPPLIGRSVYTPKTIELITLHRLPTELSMHFAGIVAARSVKLLQNKLTQDQRNYWWQELRDEMRAHAAALKCDSIIGYTERVSIHEDVIVLSAMGTAAVLTPRHRATLLTHHPPAAITSQPNVTAAATSRQSVIIDRKESRTLEGTVTVGKEVAVAGGGVSGGGGMNATTGAVSNAANGAMPLPPPAPPPFANRWVSSGRGRTCALLHLPEETLGAIVGASGAGFPFERANCRMCEEGTVPSMLLATTECPEGLPIAGRGQLVEARVCRMKRELSGEAHAMEVSQALPFLELDLHRQLMYKMKILGVNCAFGLTVELSVGPCAIAGVASATGVYAKPLPPPSALVIKAPPRVSRIIRGGAAQAEDDLLRKTVYDRLHQRSLRGIAHHKGGVPMLASSFDCSAEMLLALSRFFSPNLATANPSAAMTSPYAPLLQLGTPQAALPGEPLPAAVLPSPGDPLLPARASPIPSPGMEGGLMAKVLASLDQQQQQQQQAAAVAAGDPLVSTMSFDGNVGECEQTVSARPPNSYVYARVGGGGAAGGGGVGVRRDEGDGKHAFVFEVDDETDEDLVAALDDPVVPSDSALCTVDCLPGGAFPPDPWLAAIGRTQQQQQQQQQQQREGIQPNDNSNTNSNNMGVAATADAPVMLPAPFVFAIRRIDLLEDVRASSSKITKRLGEVCNEMFAGLLFRQFLRGVFPCCIAALQWRISVLKEDTLELVLTGHALQMGPREGPSFPHSSWAGDLAPITAPGRRDNSIESGWSVDVGHHQHNNHADQTNGPPGPPVFSRGLDPVNEGLVYGYMSAAYSGGESSPEDSSPAGGEAALAHHGFIEDEHYLLPPSISLLLPSPSRTTSSQPEGGSLVIRSTPGRPSKPSATDLHPSPSPFPSPPPPSKQTDRHLRAFALSKLGLNLSWSGGKTTAASPATLVDRARAVNRDRDRERERERGSPMKGHPKGSPMLDGRRQPPPPLVASRKMQGDKKGAAAGRGASLAAPQLQEGLFTFHSEPASPCHPPTVDVPWTQQQRDDGDRRVPVGKKPGAPGVETTPAGVGVGVGGKEREVYGYVDKGEGIGDPLEQIVLVSPLSSLPGCQVEKYIGLVALHVIKETTALKHFEVFYHEFVTDALCMARSHVLAIGGNALLGYRINNLFLTEEKHQAYAVLNICGDAVRLSPSPNPLPLTSVPALSFYPPLHSGGGGANTGAQAGMSPQAEGSGGGEDERERFSVTGAAMGDG</sequence>
<feature type="region of interest" description="Disordered" evidence="1">
    <location>
        <begin position="1455"/>
        <end position="1502"/>
    </location>
</feature>
<feature type="compositionally biased region" description="Polar residues" evidence="1">
    <location>
        <begin position="394"/>
        <end position="408"/>
    </location>
</feature>
<dbReference type="SMART" id="SM00239">
    <property type="entry name" value="C2"/>
    <property type="match status" value="1"/>
</dbReference>
<feature type="domain" description="C2" evidence="2">
    <location>
        <begin position="1"/>
        <end position="105"/>
    </location>
</feature>
<dbReference type="Pfam" id="PF23128">
    <property type="entry name" value="YbjQ_4"/>
    <property type="match status" value="1"/>
</dbReference>
<feature type="compositionally biased region" description="Low complexity" evidence="1">
    <location>
        <begin position="1060"/>
        <end position="1070"/>
    </location>
</feature>
<gene>
    <name evidence="3" type="ORF">Vbra_14884</name>
</gene>
<feature type="region of interest" description="Disordered" evidence="1">
    <location>
        <begin position="1646"/>
        <end position="1684"/>
    </location>
</feature>
<dbReference type="PANTHER" id="PTHR37412:SF2">
    <property type="entry name" value="C2 DOMAIN-CONTAINING PROTEIN 5"/>
    <property type="match status" value="1"/>
</dbReference>
<dbReference type="InterPro" id="IPR056431">
    <property type="entry name" value="C2CD5_YbjQ-rel_dom"/>
</dbReference>
<dbReference type="SUPFAM" id="SSF49562">
    <property type="entry name" value="C2 domain (Calcium/lipid-binding domain, CaLB)"/>
    <property type="match status" value="1"/>
</dbReference>
<evidence type="ECO:0000256" key="1">
    <source>
        <dbReference type="SAM" id="MobiDB-lite"/>
    </source>
</evidence>
<dbReference type="FunCoup" id="A0A0G4FBB3">
    <property type="interactions" value="129"/>
</dbReference>
<evidence type="ECO:0000259" key="2">
    <source>
        <dbReference type="PROSITE" id="PS50004"/>
    </source>
</evidence>
<feature type="compositionally biased region" description="Pro residues" evidence="1">
    <location>
        <begin position="1333"/>
        <end position="1344"/>
    </location>
</feature>